<protein>
    <recommendedName>
        <fullName evidence="1">SnoaL-like domain-containing protein</fullName>
    </recommendedName>
</protein>
<evidence type="ECO:0000313" key="2">
    <source>
        <dbReference type="EMBL" id="GAA4488023.1"/>
    </source>
</evidence>
<dbReference type="SUPFAM" id="SSF54427">
    <property type="entry name" value="NTF2-like"/>
    <property type="match status" value="1"/>
</dbReference>
<evidence type="ECO:0000259" key="1">
    <source>
        <dbReference type="Pfam" id="PF13577"/>
    </source>
</evidence>
<dbReference type="RefSeq" id="WP_345187769.1">
    <property type="nucleotide sequence ID" value="NZ_BAABGP010000018.1"/>
</dbReference>
<proteinExistence type="predicted"/>
<dbReference type="Gene3D" id="3.10.450.50">
    <property type="match status" value="1"/>
</dbReference>
<name>A0ABP8PIL3_9MICO</name>
<organism evidence="2 3">
    <name type="scientific">Microbacterium panaciterrae</name>
    <dbReference type="NCBI Taxonomy" id="985759"/>
    <lineage>
        <taxon>Bacteria</taxon>
        <taxon>Bacillati</taxon>
        <taxon>Actinomycetota</taxon>
        <taxon>Actinomycetes</taxon>
        <taxon>Micrococcales</taxon>
        <taxon>Microbacteriaceae</taxon>
        <taxon>Microbacterium</taxon>
    </lineage>
</organism>
<accession>A0ABP8PIL3</accession>
<dbReference type="InterPro" id="IPR037401">
    <property type="entry name" value="SnoaL-like"/>
</dbReference>
<reference evidence="3" key="1">
    <citation type="journal article" date="2019" name="Int. J. Syst. Evol. Microbiol.">
        <title>The Global Catalogue of Microorganisms (GCM) 10K type strain sequencing project: providing services to taxonomists for standard genome sequencing and annotation.</title>
        <authorList>
            <consortium name="The Broad Institute Genomics Platform"/>
            <consortium name="The Broad Institute Genome Sequencing Center for Infectious Disease"/>
            <person name="Wu L."/>
            <person name="Ma J."/>
        </authorList>
    </citation>
    <scope>NUCLEOTIDE SEQUENCE [LARGE SCALE GENOMIC DNA]</scope>
    <source>
        <strain evidence="3">JCM 17839</strain>
    </source>
</reference>
<dbReference type="Pfam" id="PF13577">
    <property type="entry name" value="SnoaL_4"/>
    <property type="match status" value="1"/>
</dbReference>
<dbReference type="InterPro" id="IPR032710">
    <property type="entry name" value="NTF2-like_dom_sf"/>
</dbReference>
<dbReference type="Proteomes" id="UP001500731">
    <property type="component" value="Unassembled WGS sequence"/>
</dbReference>
<dbReference type="EMBL" id="BAABGP010000018">
    <property type="protein sequence ID" value="GAA4488023.1"/>
    <property type="molecule type" value="Genomic_DNA"/>
</dbReference>
<keyword evidence="3" id="KW-1185">Reference proteome</keyword>
<evidence type="ECO:0000313" key="3">
    <source>
        <dbReference type="Proteomes" id="UP001500731"/>
    </source>
</evidence>
<feature type="domain" description="SnoaL-like" evidence="1">
    <location>
        <begin position="3"/>
        <end position="134"/>
    </location>
</feature>
<comment type="caution">
    <text evidence="2">The sequence shown here is derived from an EMBL/GenBank/DDBJ whole genome shotgun (WGS) entry which is preliminary data.</text>
</comment>
<gene>
    <name evidence="2" type="ORF">GCM10023171_26780</name>
</gene>
<sequence>MSAADRIDVATLIARIAQLADSGAPEDYIACFTADAVWELADAGDLPMDSQRVVGHDEILAGVHRRRRDGIQGPGSHTRHDVSSIVVDVDGDRADGRSYFRYYTDTLGAPVLAGMGTYSDTFLRTAHGWKLDQRIITRS</sequence>